<accession>A0A2H3BPH6</accession>
<keyword evidence="3" id="KW-1185">Reference proteome</keyword>
<sequence length="180" mass="19758">MNARLLWFAASVFYEMPLNFAKRPPPVTAATPESSHSFSACCLLCCLASAHSSPRNCGDLCHPPISRAWARFVFIASFIRQVDPVTVPTAGPRSRPAVVDNGDVRRCGPIGAWFFSWFDSSSLRNRDLRIASMIASLNCPFLPLLLSNTSAGSERSRKYAMHNNSISHPTTTDTGLIQNL</sequence>
<reference evidence="3" key="1">
    <citation type="journal article" date="2017" name="Nat. Ecol. Evol.">
        <title>Genome expansion and lineage-specific genetic innovations in the forest pathogenic fungi Armillaria.</title>
        <authorList>
            <person name="Sipos G."/>
            <person name="Prasanna A.N."/>
            <person name="Walter M.C."/>
            <person name="O'Connor E."/>
            <person name="Balint B."/>
            <person name="Krizsan K."/>
            <person name="Kiss B."/>
            <person name="Hess J."/>
            <person name="Varga T."/>
            <person name="Slot J."/>
            <person name="Riley R."/>
            <person name="Boka B."/>
            <person name="Rigling D."/>
            <person name="Barry K."/>
            <person name="Lee J."/>
            <person name="Mihaltcheva S."/>
            <person name="LaButti K."/>
            <person name="Lipzen A."/>
            <person name="Waldron R."/>
            <person name="Moloney N.M."/>
            <person name="Sperisen C."/>
            <person name="Kredics L."/>
            <person name="Vagvoelgyi C."/>
            <person name="Patrignani A."/>
            <person name="Fitzpatrick D."/>
            <person name="Nagy I."/>
            <person name="Doyle S."/>
            <person name="Anderson J.B."/>
            <person name="Grigoriev I.V."/>
            <person name="Gueldener U."/>
            <person name="Muensterkoetter M."/>
            <person name="Nagy L.G."/>
        </authorList>
    </citation>
    <scope>NUCLEOTIDE SEQUENCE [LARGE SCALE GENOMIC DNA]</scope>
    <source>
        <strain evidence="3">28-4</strain>
    </source>
</reference>
<organism evidence="2 3">
    <name type="scientific">Armillaria solidipes</name>
    <dbReference type="NCBI Taxonomy" id="1076256"/>
    <lineage>
        <taxon>Eukaryota</taxon>
        <taxon>Fungi</taxon>
        <taxon>Dikarya</taxon>
        <taxon>Basidiomycota</taxon>
        <taxon>Agaricomycotina</taxon>
        <taxon>Agaricomycetes</taxon>
        <taxon>Agaricomycetidae</taxon>
        <taxon>Agaricales</taxon>
        <taxon>Marasmiineae</taxon>
        <taxon>Physalacriaceae</taxon>
        <taxon>Armillaria</taxon>
    </lineage>
</organism>
<dbReference type="Proteomes" id="UP000218334">
    <property type="component" value="Unassembled WGS sequence"/>
</dbReference>
<name>A0A2H3BPH6_9AGAR</name>
<feature type="region of interest" description="Disordered" evidence="1">
    <location>
        <begin position="161"/>
        <end position="180"/>
    </location>
</feature>
<proteinExistence type="predicted"/>
<feature type="compositionally biased region" description="Polar residues" evidence="1">
    <location>
        <begin position="162"/>
        <end position="180"/>
    </location>
</feature>
<dbReference type="EMBL" id="KZ293431">
    <property type="protein sequence ID" value="PBK68862.1"/>
    <property type="molecule type" value="Genomic_DNA"/>
</dbReference>
<evidence type="ECO:0000256" key="1">
    <source>
        <dbReference type="SAM" id="MobiDB-lite"/>
    </source>
</evidence>
<gene>
    <name evidence="2" type="ORF">ARMSODRAFT_197472</name>
</gene>
<protein>
    <submittedName>
        <fullName evidence="2">Uncharacterized protein</fullName>
    </submittedName>
</protein>
<evidence type="ECO:0000313" key="3">
    <source>
        <dbReference type="Proteomes" id="UP000218334"/>
    </source>
</evidence>
<dbReference type="AlphaFoldDB" id="A0A2H3BPH6"/>
<evidence type="ECO:0000313" key="2">
    <source>
        <dbReference type="EMBL" id="PBK68862.1"/>
    </source>
</evidence>